<organism evidence="1">
    <name type="scientific">Phytophthora nicotianae</name>
    <name type="common">Potato buckeye rot agent</name>
    <name type="synonym">Phytophthora parasitica</name>
    <dbReference type="NCBI Taxonomy" id="4792"/>
    <lineage>
        <taxon>Eukaryota</taxon>
        <taxon>Sar</taxon>
        <taxon>Stramenopiles</taxon>
        <taxon>Oomycota</taxon>
        <taxon>Peronosporomycetes</taxon>
        <taxon>Peronosporales</taxon>
        <taxon>Peronosporaceae</taxon>
        <taxon>Phytophthora</taxon>
    </lineage>
</organism>
<feature type="non-terminal residue" evidence="1">
    <location>
        <position position="41"/>
    </location>
</feature>
<gene>
    <name evidence="1" type="ORF">L917_03659</name>
</gene>
<protein>
    <submittedName>
        <fullName evidence="1">Uncharacterized protein</fullName>
    </submittedName>
</protein>
<proteinExistence type="predicted"/>
<accession>W2LPR9</accession>
<reference evidence="1" key="1">
    <citation type="submission" date="2013-11" db="EMBL/GenBank/DDBJ databases">
        <title>The Genome Sequence of Phytophthora parasitica CHvinca01.</title>
        <authorList>
            <consortium name="The Broad Institute Genomics Platform"/>
            <person name="Russ C."/>
            <person name="Tyler B."/>
            <person name="Panabieres F."/>
            <person name="Shan W."/>
            <person name="Tripathy S."/>
            <person name="Grunwald N."/>
            <person name="Machado M."/>
            <person name="Johnson C.S."/>
            <person name="Arredondo F."/>
            <person name="Hong C."/>
            <person name="Coffey M."/>
            <person name="Young S.K."/>
            <person name="Zeng Q."/>
            <person name="Gargeya S."/>
            <person name="Fitzgerald M."/>
            <person name="Abouelleil A."/>
            <person name="Alvarado L."/>
            <person name="Chapman S.B."/>
            <person name="Gainer-Dewar J."/>
            <person name="Goldberg J."/>
            <person name="Griggs A."/>
            <person name="Gujja S."/>
            <person name="Hansen M."/>
            <person name="Howarth C."/>
            <person name="Imamovic A."/>
            <person name="Ireland A."/>
            <person name="Larimer J."/>
            <person name="McCowan C."/>
            <person name="Murphy C."/>
            <person name="Pearson M."/>
            <person name="Poon T.W."/>
            <person name="Priest M."/>
            <person name="Roberts A."/>
            <person name="Saif S."/>
            <person name="Shea T."/>
            <person name="Sykes S."/>
            <person name="Wortman J."/>
            <person name="Nusbaum C."/>
            <person name="Birren B."/>
        </authorList>
    </citation>
    <scope>NUCLEOTIDE SEQUENCE [LARGE SCALE GENOMIC DNA]</scope>
    <source>
        <strain evidence="1">CHvinca01</strain>
    </source>
</reference>
<sequence length="41" mass="4662">MLKLPWAPGEREFDFACEDVCPLWLVAEGKNYGDRGYGDRG</sequence>
<name>W2LPR9_PHYNI</name>
<evidence type="ECO:0000313" key="1">
    <source>
        <dbReference type="EMBL" id="ETL99508.1"/>
    </source>
</evidence>
<dbReference type="AlphaFoldDB" id="W2LPR9"/>
<dbReference type="EMBL" id="KI678338">
    <property type="protein sequence ID" value="ETL99508.1"/>
    <property type="molecule type" value="Genomic_DNA"/>
</dbReference>
<dbReference type="Proteomes" id="UP000054423">
    <property type="component" value="Unassembled WGS sequence"/>
</dbReference>